<proteinExistence type="predicted"/>
<sequence>MRVDALARSCSPDTGNCVGGVDQIASVDITQGASFPVQLQHSSYAAPVQHTPLMYVLVQAIPMASSASSQPMAILALPKR</sequence>
<protein>
    <submittedName>
        <fullName evidence="1">Uncharacterized protein</fullName>
    </submittedName>
</protein>
<dbReference type="EMBL" id="ANIZ01000259">
    <property type="protein sequence ID" value="ETI55756.1"/>
    <property type="molecule type" value="Genomic_DNA"/>
</dbReference>
<evidence type="ECO:0000313" key="2">
    <source>
        <dbReference type="Proteomes" id="UP000018721"/>
    </source>
</evidence>
<dbReference type="HOGENOM" id="CLU_2595039_0_0_1"/>
<dbReference type="Proteomes" id="UP000018721">
    <property type="component" value="Unassembled WGS sequence"/>
</dbReference>
<comment type="caution">
    <text evidence="1">The sequence shown here is derived from an EMBL/GenBank/DDBJ whole genome shotgun (WGS) entry which is preliminary data.</text>
</comment>
<gene>
    <name evidence="1" type="ORF">F443_01605</name>
</gene>
<accession>V9FXH1</accession>
<dbReference type="AlphaFoldDB" id="V9FXH1"/>
<evidence type="ECO:0000313" key="1">
    <source>
        <dbReference type="EMBL" id="ETI55756.1"/>
    </source>
</evidence>
<organism evidence="1 2">
    <name type="scientific">Phytophthora nicotianae P1569</name>
    <dbReference type="NCBI Taxonomy" id="1317065"/>
    <lineage>
        <taxon>Eukaryota</taxon>
        <taxon>Sar</taxon>
        <taxon>Stramenopiles</taxon>
        <taxon>Oomycota</taxon>
        <taxon>Peronosporomycetes</taxon>
        <taxon>Peronosporales</taxon>
        <taxon>Peronosporaceae</taxon>
        <taxon>Phytophthora</taxon>
    </lineage>
</organism>
<reference evidence="1 2" key="1">
    <citation type="submission" date="2013-11" db="EMBL/GenBank/DDBJ databases">
        <title>The Genome Sequence of Phytophthora parasitica P1569.</title>
        <authorList>
            <consortium name="The Broad Institute Genomics Platform"/>
            <person name="Russ C."/>
            <person name="Tyler B."/>
            <person name="Panabieres F."/>
            <person name="Shan W."/>
            <person name="Tripathy S."/>
            <person name="Grunwald N."/>
            <person name="Machado M."/>
            <person name="Johnson C.S."/>
            <person name="Arredondo F."/>
            <person name="Hong C."/>
            <person name="Coffey M."/>
            <person name="Young S.K."/>
            <person name="Zeng Q."/>
            <person name="Gargeya S."/>
            <person name="Fitzgerald M."/>
            <person name="Abouelleil A."/>
            <person name="Alvarado L."/>
            <person name="Chapman S.B."/>
            <person name="Gainer-Dewar J."/>
            <person name="Goldberg J."/>
            <person name="Griggs A."/>
            <person name="Gujja S."/>
            <person name="Hansen M."/>
            <person name="Howarth C."/>
            <person name="Imamovic A."/>
            <person name="Ireland A."/>
            <person name="Larimer J."/>
            <person name="McCowan C."/>
            <person name="Murphy C."/>
            <person name="Pearson M."/>
            <person name="Poon T.W."/>
            <person name="Priest M."/>
            <person name="Roberts A."/>
            <person name="Saif S."/>
            <person name="Shea T."/>
            <person name="Sykes S."/>
            <person name="Wortman J."/>
            <person name="Nusbaum C."/>
            <person name="Birren B."/>
        </authorList>
    </citation>
    <scope>NUCLEOTIDE SEQUENCE [LARGE SCALE GENOMIC DNA]</scope>
    <source>
        <strain evidence="1 2">P1569</strain>
    </source>
</reference>
<keyword evidence="2" id="KW-1185">Reference proteome</keyword>
<name>V9FXH1_PHYNI</name>